<name>A0A1R3KMP7_9ROSI</name>
<dbReference type="Proteomes" id="UP000187203">
    <property type="component" value="Unassembled WGS sequence"/>
</dbReference>
<gene>
    <name evidence="3" type="ORF">COLO4_06553</name>
</gene>
<sequence length="476" mass="52280">MDMGTVGPLAFDGVRIIVNARGDEGREFMIGESEEGYVNYTVFNLINGKLEADPNAIVPEASPELIDEELDPGTRLRRSARGRGVRDLPDCLFLLPMDKTAFRPVVKAQMGEKKKASQQSKTQGKKRSDEDPPPMDPKDNAPKKSKTASSTRSVVPDTRGSTPPPKPSAVPGGVLMGGALKGVPSTSAKDTPSRSDLPLHDKHSANPPRSRERANLDFLCNLITGCLKIGDSKETEAVEALEDDEMLASHRSSLVKKDRELTELLDDNLLLLSRKEWRGLQSRMDKERKAKEDAQKLHSQLEKKHSDLHAKFAKLEKDNSVLTSDYASLKKSKDDDAATRTMFRVQMEKDLEDLRRALDAKIAECEEKEAARAAAVTNAIDVAQDLADEAKQELLKSIKEVHPELDLSSFECIAEEAAEEEIEEEETPSQIAEEVGTVAIDPNSEVVDLTVDIAQSKGIADQIFAEDDDESIAKVG</sequence>
<evidence type="ECO:0000256" key="2">
    <source>
        <dbReference type="SAM" id="MobiDB-lite"/>
    </source>
</evidence>
<feature type="coiled-coil region" evidence="1">
    <location>
        <begin position="284"/>
        <end position="318"/>
    </location>
</feature>
<keyword evidence="1" id="KW-0175">Coiled coil</keyword>
<protein>
    <submittedName>
        <fullName evidence="3">Uncharacterized protein</fullName>
    </submittedName>
</protein>
<evidence type="ECO:0000313" key="3">
    <source>
        <dbReference type="EMBL" id="OMP08356.1"/>
    </source>
</evidence>
<feature type="compositionally biased region" description="Basic and acidic residues" evidence="2">
    <location>
        <begin position="191"/>
        <end position="210"/>
    </location>
</feature>
<dbReference type="AlphaFoldDB" id="A0A1R3KMP7"/>
<organism evidence="3 4">
    <name type="scientific">Corchorus olitorius</name>
    <dbReference type="NCBI Taxonomy" id="93759"/>
    <lineage>
        <taxon>Eukaryota</taxon>
        <taxon>Viridiplantae</taxon>
        <taxon>Streptophyta</taxon>
        <taxon>Embryophyta</taxon>
        <taxon>Tracheophyta</taxon>
        <taxon>Spermatophyta</taxon>
        <taxon>Magnoliopsida</taxon>
        <taxon>eudicotyledons</taxon>
        <taxon>Gunneridae</taxon>
        <taxon>Pentapetalae</taxon>
        <taxon>rosids</taxon>
        <taxon>malvids</taxon>
        <taxon>Malvales</taxon>
        <taxon>Malvaceae</taxon>
        <taxon>Grewioideae</taxon>
        <taxon>Apeibeae</taxon>
        <taxon>Corchorus</taxon>
    </lineage>
</organism>
<proteinExistence type="predicted"/>
<accession>A0A1R3KMP7</accession>
<reference evidence="4" key="1">
    <citation type="submission" date="2013-09" db="EMBL/GenBank/DDBJ databases">
        <title>Corchorus olitorius genome sequencing.</title>
        <authorList>
            <person name="Alam M."/>
            <person name="Haque M.S."/>
            <person name="Islam M.S."/>
            <person name="Emdad E.M."/>
            <person name="Islam M.M."/>
            <person name="Ahmed B."/>
            <person name="Halim A."/>
            <person name="Hossen Q.M.M."/>
            <person name="Hossain M.Z."/>
            <person name="Ahmed R."/>
            <person name="Khan M.M."/>
            <person name="Islam R."/>
            <person name="Rashid M.M."/>
            <person name="Khan S.A."/>
            <person name="Rahman M.S."/>
            <person name="Alam M."/>
            <person name="Yahiya A.S."/>
            <person name="Khan M.S."/>
            <person name="Azam M.S."/>
            <person name="Haque T."/>
            <person name="Lashkar M.Z.H."/>
            <person name="Akhand A.I."/>
            <person name="Morshed G."/>
            <person name="Roy S."/>
            <person name="Uddin K.S."/>
            <person name="Rabeya T."/>
            <person name="Hossain A.S."/>
            <person name="Chowdhury A."/>
            <person name="Snigdha A.R."/>
            <person name="Mortoza M.S."/>
            <person name="Matin S.A."/>
            <person name="Hoque S.M.E."/>
            <person name="Islam M.K."/>
            <person name="Roy D.K."/>
            <person name="Haider R."/>
            <person name="Moosa M.M."/>
            <person name="Elias S.M."/>
            <person name="Hasan A.M."/>
            <person name="Jahan S."/>
            <person name="Shafiuddin M."/>
            <person name="Mahmood N."/>
            <person name="Shommy N.S."/>
        </authorList>
    </citation>
    <scope>NUCLEOTIDE SEQUENCE [LARGE SCALE GENOMIC DNA]</scope>
    <source>
        <strain evidence="4">cv. O-4</strain>
    </source>
</reference>
<feature type="region of interest" description="Disordered" evidence="2">
    <location>
        <begin position="107"/>
        <end position="210"/>
    </location>
</feature>
<feature type="coiled-coil region" evidence="1">
    <location>
        <begin position="344"/>
        <end position="400"/>
    </location>
</feature>
<keyword evidence="4" id="KW-1185">Reference proteome</keyword>
<evidence type="ECO:0000313" key="4">
    <source>
        <dbReference type="Proteomes" id="UP000187203"/>
    </source>
</evidence>
<comment type="caution">
    <text evidence="3">The sequence shown here is derived from an EMBL/GenBank/DDBJ whole genome shotgun (WGS) entry which is preliminary data.</text>
</comment>
<dbReference type="EMBL" id="AWUE01012774">
    <property type="protein sequence ID" value="OMP08356.1"/>
    <property type="molecule type" value="Genomic_DNA"/>
</dbReference>
<evidence type="ECO:0000256" key="1">
    <source>
        <dbReference type="SAM" id="Coils"/>
    </source>
</evidence>
<feature type="compositionally biased region" description="Basic and acidic residues" evidence="2">
    <location>
        <begin position="126"/>
        <end position="142"/>
    </location>
</feature>
<dbReference type="OrthoDB" id="10573525at2759"/>